<dbReference type="Proteomes" id="UP000031433">
    <property type="component" value="Unassembled WGS sequence"/>
</dbReference>
<comment type="caution">
    <text evidence="1">The sequence shown here is derived from an EMBL/GenBank/DDBJ whole genome shotgun (WGS) entry which is preliminary data.</text>
</comment>
<organism evidence="1 2">
    <name type="scientific">Geobacter soli</name>
    <dbReference type="NCBI Taxonomy" id="1510391"/>
    <lineage>
        <taxon>Bacteria</taxon>
        <taxon>Pseudomonadati</taxon>
        <taxon>Thermodesulfobacteriota</taxon>
        <taxon>Desulfuromonadia</taxon>
        <taxon>Geobacterales</taxon>
        <taxon>Geobacteraceae</taxon>
        <taxon>Geobacter</taxon>
    </lineage>
</organism>
<dbReference type="Pfam" id="PF06996">
    <property type="entry name" value="T6SS_TssG"/>
    <property type="match status" value="1"/>
</dbReference>
<dbReference type="RefSeq" id="WP_039642612.1">
    <property type="nucleotide sequence ID" value="NZ_JXBL01000001.1"/>
</dbReference>
<dbReference type="AlphaFoldDB" id="A0A0C1TJZ8"/>
<dbReference type="InterPro" id="IPR010732">
    <property type="entry name" value="T6SS_TssG-like"/>
</dbReference>
<sequence>MAPQARSSSASLETQLFERGHEFSFAQAVRLLRLLAAPQAGEDVRPCGVRVRPELSLSFPVADVARIERQGDGYRITARFLGLYGPSSPLPTFYTEELMDEEREDGSASRSFLDVLSHRIFDLWVAGDAKYCLFNRVVEDGSGDDLERLFCLAGLDLAQGQTTLSESGRWLRYAGLLGQVPRSALGLRTMAADALGVPVEVIPCQHRQVPIPPEQRLAVGAAGSSLGIDTVVGTDLDDRLGMFRLCLGPLSREQFADLLPGAPGRSTLELIVELYLDAPLAWDVVLTLAPGETPEARLGACRGARVGWDTWLGAAAGETLSRVVFPGHIP</sequence>
<dbReference type="PANTHER" id="PTHR35564:SF3">
    <property type="entry name" value="TYPE VI SECRETION SYSTEM BASEPLATE SUBUNIT TSSG"/>
    <property type="match status" value="1"/>
</dbReference>
<dbReference type="NCBIfam" id="TIGR03347">
    <property type="entry name" value="VI_chp_1"/>
    <property type="match status" value="1"/>
</dbReference>
<gene>
    <name evidence="1" type="ORF">SE37_00025</name>
</gene>
<accession>A0A0C1TJZ8</accession>
<evidence type="ECO:0000313" key="1">
    <source>
        <dbReference type="EMBL" id="KIE41134.1"/>
    </source>
</evidence>
<proteinExistence type="predicted"/>
<dbReference type="EMBL" id="JXBL01000001">
    <property type="protein sequence ID" value="KIE41134.1"/>
    <property type="molecule type" value="Genomic_DNA"/>
</dbReference>
<keyword evidence="2" id="KW-1185">Reference proteome</keyword>
<reference evidence="1 2" key="1">
    <citation type="submission" date="2015-01" db="EMBL/GenBank/DDBJ databases">
        <title>Genome sequence of the anaerobic bacterium Geobacter soli GSS01, a dissimilatory Fe(III) reducer from soil.</title>
        <authorList>
            <person name="Yang G."/>
            <person name="Zhou S."/>
        </authorList>
    </citation>
    <scope>NUCLEOTIDE SEQUENCE [LARGE SCALE GENOMIC DNA]</scope>
    <source>
        <strain evidence="1 2">GSS01</strain>
    </source>
</reference>
<name>A0A0C1TJZ8_9BACT</name>
<dbReference type="PANTHER" id="PTHR35564">
    <property type="match status" value="1"/>
</dbReference>
<evidence type="ECO:0000313" key="2">
    <source>
        <dbReference type="Proteomes" id="UP000031433"/>
    </source>
</evidence>
<protein>
    <submittedName>
        <fullName evidence="1">Type VI secretion protein</fullName>
    </submittedName>
</protein>